<dbReference type="GO" id="GO:0006780">
    <property type="term" value="P:uroporphyrinogen III biosynthetic process"/>
    <property type="evidence" value="ECO:0007669"/>
    <property type="project" value="InterPro"/>
</dbReference>
<dbReference type="STRING" id="551991.SAMN05192529_101223"/>
<accession>A0A1H3VM31</accession>
<dbReference type="GO" id="GO:0005829">
    <property type="term" value="C:cytosol"/>
    <property type="evidence" value="ECO:0007669"/>
    <property type="project" value="TreeGrafter"/>
</dbReference>
<dbReference type="PANTHER" id="PTHR12390">
    <property type="entry name" value="UROPORPHYRINOGEN III SYNTHASE"/>
    <property type="match status" value="1"/>
</dbReference>
<evidence type="ECO:0000313" key="3">
    <source>
        <dbReference type="Proteomes" id="UP000199041"/>
    </source>
</evidence>
<dbReference type="InterPro" id="IPR039793">
    <property type="entry name" value="UROS/Hem4"/>
</dbReference>
<evidence type="ECO:0000313" key="2">
    <source>
        <dbReference type="EMBL" id="SDZ75152.1"/>
    </source>
</evidence>
<proteinExistence type="predicted"/>
<name>A0A1H3VM31_9BACT</name>
<dbReference type="InterPro" id="IPR036108">
    <property type="entry name" value="4pyrrol_syn_uPrphyn_synt_sf"/>
</dbReference>
<evidence type="ECO:0000259" key="1">
    <source>
        <dbReference type="Pfam" id="PF02602"/>
    </source>
</evidence>
<dbReference type="RefSeq" id="WP_091392285.1">
    <property type="nucleotide sequence ID" value="NZ_FNQY01000001.1"/>
</dbReference>
<keyword evidence="3" id="KW-1185">Reference proteome</keyword>
<dbReference type="Gene3D" id="3.40.50.10090">
    <property type="match status" value="2"/>
</dbReference>
<feature type="domain" description="Tetrapyrrole biosynthesis uroporphyrinogen III synthase" evidence="1">
    <location>
        <begin position="20"/>
        <end position="224"/>
    </location>
</feature>
<dbReference type="SUPFAM" id="SSF69618">
    <property type="entry name" value="HemD-like"/>
    <property type="match status" value="1"/>
</dbReference>
<organism evidence="2 3">
    <name type="scientific">Arachidicoccus rhizosphaerae</name>
    <dbReference type="NCBI Taxonomy" id="551991"/>
    <lineage>
        <taxon>Bacteria</taxon>
        <taxon>Pseudomonadati</taxon>
        <taxon>Bacteroidota</taxon>
        <taxon>Chitinophagia</taxon>
        <taxon>Chitinophagales</taxon>
        <taxon>Chitinophagaceae</taxon>
        <taxon>Arachidicoccus</taxon>
    </lineage>
</organism>
<dbReference type="OrthoDB" id="1523900at2"/>
<reference evidence="2 3" key="1">
    <citation type="submission" date="2016-10" db="EMBL/GenBank/DDBJ databases">
        <authorList>
            <person name="de Groot N.N."/>
        </authorList>
    </citation>
    <scope>NUCLEOTIDE SEQUENCE [LARGE SCALE GENOMIC DNA]</scope>
    <source>
        <strain evidence="2 3">Vu-144</strain>
    </source>
</reference>
<dbReference type="Proteomes" id="UP000199041">
    <property type="component" value="Unassembled WGS sequence"/>
</dbReference>
<dbReference type="CDD" id="cd06578">
    <property type="entry name" value="HemD"/>
    <property type="match status" value="1"/>
</dbReference>
<dbReference type="Pfam" id="PF02602">
    <property type="entry name" value="HEM4"/>
    <property type="match status" value="1"/>
</dbReference>
<dbReference type="GO" id="GO:0004852">
    <property type="term" value="F:uroporphyrinogen-III synthase activity"/>
    <property type="evidence" value="ECO:0007669"/>
    <property type="project" value="InterPro"/>
</dbReference>
<dbReference type="PANTHER" id="PTHR12390:SF0">
    <property type="entry name" value="UROPORPHYRINOGEN-III SYNTHASE"/>
    <property type="match status" value="1"/>
</dbReference>
<gene>
    <name evidence="2" type="ORF">SAMN05192529_101223</name>
</gene>
<dbReference type="EMBL" id="FNQY01000001">
    <property type="protein sequence ID" value="SDZ75152.1"/>
    <property type="molecule type" value="Genomic_DNA"/>
</dbReference>
<dbReference type="AlphaFoldDB" id="A0A1H3VM31"/>
<dbReference type="InterPro" id="IPR003754">
    <property type="entry name" value="4pyrrol_synth_uPrphyn_synth"/>
</dbReference>
<sequence>MHTIISTAALCIEGDLNWDFGFKLYTIPIISKELSYDSEVENKIYELSRTAVNAFFTSEMAVRAVFERLETSPDWRIYCLSGKTKQTLLQFIDASLIERTAPNSTALSKLIQADSKPLLDRPAVFFCGDKRMPTLPATCRELHIPLEEVICYKTICIPNNIGGDLAGILFFSPSAVSCYFNHNPPLKDFTVLFAIGETTATAIRAFSPNKVIVAPEPSKEALLEEVKKYFEDLQKKEA</sequence>
<protein>
    <submittedName>
        <fullName evidence="2">Uroporphyrinogen-III synthase</fullName>
    </submittedName>
</protein>